<proteinExistence type="predicted"/>
<evidence type="ECO:0000313" key="1">
    <source>
        <dbReference type="EMBL" id="KAF2905918.1"/>
    </source>
</evidence>
<keyword evidence="2" id="KW-1185">Reference proteome</keyword>
<protein>
    <submittedName>
        <fullName evidence="1">Uncharacterized protein</fullName>
    </submittedName>
</protein>
<organism evidence="1 2">
    <name type="scientific">Ignelater luminosus</name>
    <name type="common">Cucubano</name>
    <name type="synonym">Pyrophorus luminosus</name>
    <dbReference type="NCBI Taxonomy" id="2038154"/>
    <lineage>
        <taxon>Eukaryota</taxon>
        <taxon>Metazoa</taxon>
        <taxon>Ecdysozoa</taxon>
        <taxon>Arthropoda</taxon>
        <taxon>Hexapoda</taxon>
        <taxon>Insecta</taxon>
        <taxon>Pterygota</taxon>
        <taxon>Neoptera</taxon>
        <taxon>Endopterygota</taxon>
        <taxon>Coleoptera</taxon>
        <taxon>Polyphaga</taxon>
        <taxon>Elateriformia</taxon>
        <taxon>Elateroidea</taxon>
        <taxon>Elateridae</taxon>
        <taxon>Agrypninae</taxon>
        <taxon>Pyrophorini</taxon>
        <taxon>Ignelater</taxon>
    </lineage>
</organism>
<name>A0A8K0DGT1_IGNLU</name>
<dbReference type="Proteomes" id="UP000801492">
    <property type="component" value="Unassembled WGS sequence"/>
</dbReference>
<dbReference type="OrthoDB" id="6349457at2759"/>
<reference evidence="1" key="1">
    <citation type="submission" date="2019-08" db="EMBL/GenBank/DDBJ databases">
        <title>The genome of the North American firefly Photinus pyralis.</title>
        <authorList>
            <consortium name="Photinus pyralis genome working group"/>
            <person name="Fallon T.R."/>
            <person name="Sander Lower S.E."/>
            <person name="Weng J.-K."/>
        </authorList>
    </citation>
    <scope>NUCLEOTIDE SEQUENCE</scope>
    <source>
        <strain evidence="1">TRF0915ILg1</strain>
        <tissue evidence="1">Whole body</tissue>
    </source>
</reference>
<sequence>MSVPSDAWFSLMAAIKKYFLKLAKPSIKIKSIKQLRIKAGVPTISVRDSYKGYWRSSIRNKAKLPIEMSLKSSYEALVEISPFKLNNLETLITYLEKPEHKHLYEEIFSKNDQVKAEATIKIDEDDNSSGCEEF</sequence>
<gene>
    <name evidence="1" type="ORF">ILUMI_00260</name>
</gene>
<comment type="caution">
    <text evidence="1">The sequence shown here is derived from an EMBL/GenBank/DDBJ whole genome shotgun (WGS) entry which is preliminary data.</text>
</comment>
<evidence type="ECO:0000313" key="2">
    <source>
        <dbReference type="Proteomes" id="UP000801492"/>
    </source>
</evidence>
<dbReference type="AlphaFoldDB" id="A0A8K0DGT1"/>
<dbReference type="EMBL" id="VTPC01000405">
    <property type="protein sequence ID" value="KAF2905918.1"/>
    <property type="molecule type" value="Genomic_DNA"/>
</dbReference>
<accession>A0A8K0DGT1</accession>